<feature type="region of interest" description="Disordered" evidence="6">
    <location>
        <begin position="75"/>
        <end position="207"/>
    </location>
</feature>
<keyword evidence="4" id="KW-0804">Transcription</keyword>
<dbReference type="SMART" id="SM00353">
    <property type="entry name" value="HLH"/>
    <property type="match status" value="1"/>
</dbReference>
<dbReference type="GO" id="GO:0000981">
    <property type="term" value="F:DNA-binding transcription factor activity, RNA polymerase II-specific"/>
    <property type="evidence" value="ECO:0007669"/>
    <property type="project" value="TreeGrafter"/>
</dbReference>
<feature type="region of interest" description="Disordered" evidence="6">
    <location>
        <begin position="1"/>
        <end position="36"/>
    </location>
</feature>
<dbReference type="GO" id="GO:0046983">
    <property type="term" value="F:protein dimerization activity"/>
    <property type="evidence" value="ECO:0007669"/>
    <property type="project" value="InterPro"/>
</dbReference>
<evidence type="ECO:0000256" key="2">
    <source>
        <dbReference type="ARBA" id="ARBA00023015"/>
    </source>
</evidence>
<dbReference type="PROSITE" id="PS50888">
    <property type="entry name" value="BHLH"/>
    <property type="match status" value="1"/>
</dbReference>
<feature type="domain" description="BHLH" evidence="7">
    <location>
        <begin position="708"/>
        <end position="798"/>
    </location>
</feature>
<dbReference type="InterPro" id="IPR011598">
    <property type="entry name" value="bHLH_dom"/>
</dbReference>
<feature type="compositionally biased region" description="Polar residues" evidence="6">
    <location>
        <begin position="605"/>
        <end position="614"/>
    </location>
</feature>
<feature type="compositionally biased region" description="Low complexity" evidence="6">
    <location>
        <begin position="506"/>
        <end position="519"/>
    </location>
</feature>
<feature type="region of interest" description="Disordered" evidence="6">
    <location>
        <begin position="274"/>
        <end position="352"/>
    </location>
</feature>
<gene>
    <name evidence="8" type="ORF">FA14DRAFT_85031</name>
</gene>
<evidence type="ECO:0000256" key="4">
    <source>
        <dbReference type="ARBA" id="ARBA00023163"/>
    </source>
</evidence>
<organism evidence="8 9">
    <name type="scientific">Meira miltonrushii</name>
    <dbReference type="NCBI Taxonomy" id="1280837"/>
    <lineage>
        <taxon>Eukaryota</taxon>
        <taxon>Fungi</taxon>
        <taxon>Dikarya</taxon>
        <taxon>Basidiomycota</taxon>
        <taxon>Ustilaginomycotina</taxon>
        <taxon>Exobasidiomycetes</taxon>
        <taxon>Exobasidiales</taxon>
        <taxon>Brachybasidiaceae</taxon>
        <taxon>Meira</taxon>
    </lineage>
</organism>
<dbReference type="Pfam" id="PF00010">
    <property type="entry name" value="HLH"/>
    <property type="match status" value="1"/>
</dbReference>
<dbReference type="GO" id="GO:0005634">
    <property type="term" value="C:nucleus"/>
    <property type="evidence" value="ECO:0007669"/>
    <property type="project" value="UniProtKB-SubCell"/>
</dbReference>
<evidence type="ECO:0000259" key="7">
    <source>
        <dbReference type="PROSITE" id="PS50888"/>
    </source>
</evidence>
<dbReference type="InterPro" id="IPR036638">
    <property type="entry name" value="HLH_DNA-bd_sf"/>
</dbReference>
<dbReference type="PANTHER" id="PTHR15741:SF38">
    <property type="entry name" value="BHLH DOMAIN-CONTAINING PROTEIN"/>
    <property type="match status" value="1"/>
</dbReference>
<evidence type="ECO:0000256" key="1">
    <source>
        <dbReference type="ARBA" id="ARBA00004123"/>
    </source>
</evidence>
<feature type="compositionally biased region" description="Gly residues" evidence="6">
    <location>
        <begin position="180"/>
        <end position="199"/>
    </location>
</feature>
<dbReference type="RefSeq" id="XP_025352415.1">
    <property type="nucleotide sequence ID" value="XM_025502988.1"/>
</dbReference>
<dbReference type="GeneID" id="37024769"/>
<feature type="compositionally biased region" description="Low complexity" evidence="6">
    <location>
        <begin position="75"/>
        <end position="89"/>
    </location>
</feature>
<dbReference type="GO" id="GO:0000978">
    <property type="term" value="F:RNA polymerase II cis-regulatory region sequence-specific DNA binding"/>
    <property type="evidence" value="ECO:0007669"/>
    <property type="project" value="TreeGrafter"/>
</dbReference>
<feature type="compositionally biased region" description="Basic and acidic residues" evidence="6">
    <location>
        <begin position="707"/>
        <end position="719"/>
    </location>
</feature>
<evidence type="ECO:0000313" key="9">
    <source>
        <dbReference type="Proteomes" id="UP000245771"/>
    </source>
</evidence>
<feature type="region of interest" description="Disordered" evidence="6">
    <location>
        <begin position="470"/>
        <end position="719"/>
    </location>
</feature>
<dbReference type="AlphaFoldDB" id="A0A316V7C6"/>
<evidence type="ECO:0000256" key="5">
    <source>
        <dbReference type="ARBA" id="ARBA00023242"/>
    </source>
</evidence>
<comment type="subcellular location">
    <subcellularLocation>
        <location evidence="1">Nucleus</location>
    </subcellularLocation>
</comment>
<feature type="compositionally biased region" description="Polar residues" evidence="6">
    <location>
        <begin position="559"/>
        <end position="586"/>
    </location>
</feature>
<dbReference type="EMBL" id="KZ819606">
    <property type="protein sequence ID" value="PWN32113.1"/>
    <property type="molecule type" value="Genomic_DNA"/>
</dbReference>
<keyword evidence="3" id="KW-0238">DNA-binding</keyword>
<protein>
    <recommendedName>
        <fullName evidence="7">BHLH domain-containing protein</fullName>
    </recommendedName>
</protein>
<proteinExistence type="predicted"/>
<dbReference type="OrthoDB" id="5344169at2759"/>
<evidence type="ECO:0000256" key="6">
    <source>
        <dbReference type="SAM" id="MobiDB-lite"/>
    </source>
</evidence>
<dbReference type="Gene3D" id="4.10.280.10">
    <property type="entry name" value="Helix-loop-helix DNA-binding domain"/>
    <property type="match status" value="1"/>
</dbReference>
<feature type="compositionally biased region" description="Polar residues" evidence="6">
    <location>
        <begin position="627"/>
        <end position="639"/>
    </location>
</feature>
<dbReference type="Proteomes" id="UP000245771">
    <property type="component" value="Unassembled WGS sequence"/>
</dbReference>
<keyword evidence="5" id="KW-0539">Nucleus</keyword>
<dbReference type="PANTHER" id="PTHR15741">
    <property type="entry name" value="BASIC HELIX-LOOP-HELIX ZIP TRANSCRIPTION FACTOR"/>
    <property type="match status" value="1"/>
</dbReference>
<keyword evidence="9" id="KW-1185">Reference proteome</keyword>
<feature type="compositionally biased region" description="Polar residues" evidence="6">
    <location>
        <begin position="320"/>
        <end position="341"/>
    </location>
</feature>
<feature type="compositionally biased region" description="Low complexity" evidence="6">
    <location>
        <begin position="652"/>
        <end position="668"/>
    </location>
</feature>
<feature type="compositionally biased region" description="Low complexity" evidence="6">
    <location>
        <begin position="284"/>
        <end position="319"/>
    </location>
</feature>
<dbReference type="InterPro" id="IPR052207">
    <property type="entry name" value="Max-like/E-box_TFs"/>
</dbReference>
<reference evidence="8 9" key="1">
    <citation type="journal article" date="2018" name="Mol. Biol. Evol.">
        <title>Broad Genomic Sampling Reveals a Smut Pathogenic Ancestry of the Fungal Clade Ustilaginomycotina.</title>
        <authorList>
            <person name="Kijpornyongpan T."/>
            <person name="Mondo S.J."/>
            <person name="Barry K."/>
            <person name="Sandor L."/>
            <person name="Lee J."/>
            <person name="Lipzen A."/>
            <person name="Pangilinan J."/>
            <person name="LaButti K."/>
            <person name="Hainaut M."/>
            <person name="Henrissat B."/>
            <person name="Grigoriev I.V."/>
            <person name="Spatafora J.W."/>
            <person name="Aime M.C."/>
        </authorList>
    </citation>
    <scope>NUCLEOTIDE SEQUENCE [LARGE SCALE GENOMIC DNA]</scope>
    <source>
        <strain evidence="8 9">MCA 3882</strain>
    </source>
</reference>
<accession>A0A316V7C6</accession>
<evidence type="ECO:0000313" key="8">
    <source>
        <dbReference type="EMBL" id="PWN32113.1"/>
    </source>
</evidence>
<dbReference type="STRING" id="1280837.A0A316V7C6"/>
<dbReference type="SUPFAM" id="SSF47459">
    <property type="entry name" value="HLH, helix-loop-helix DNA-binding domain"/>
    <property type="match status" value="1"/>
</dbReference>
<dbReference type="InParanoid" id="A0A316V7C6"/>
<evidence type="ECO:0000256" key="3">
    <source>
        <dbReference type="ARBA" id="ARBA00023125"/>
    </source>
</evidence>
<feature type="compositionally biased region" description="Polar residues" evidence="6">
    <location>
        <begin position="90"/>
        <end position="137"/>
    </location>
</feature>
<keyword evidence="2" id="KW-0805">Transcription regulation</keyword>
<name>A0A316V7C6_9BASI</name>
<sequence>MTAQATAPAASGHSMGEEVSTSSPYSVHGGGPSSSTPVSHNFNIDSFDFGADFSLPSSLDDLAIFHNHNGTVNVQNNSSASQAGGSQASPVQGTSFGHGQKPSISRSKSHNVNAGGNRSSNNSVAGSPRSNQYSSPRISMREQVLQQAATNSRHESPHAFPTMNHTDGTDLTGASSGISVNGGGSTDGSNGSHGGGGNAMGYDSGLSLDPNDLQGLLQSINASSLSQQEHQQQIQDGNLSIGELQKLLTEKEQMERAQSIQTAFLRQQLEALQRQSTNPHNDGSSHQQQSQAMAAGALSASQLMQQFQQLSSQQQPSPQNRGNQIFSPPFPQLSSSATGSMPSHGAFLNQSKPGQTMGVSVAMNQYGLITPASSSAFSQTGRGQAPFVSPLNIPGSSQMQQIMDPQRSMADGNMMAGSFTPLESPAITPASVFSNVGSTATSADLFSPLTSPALHPQMHSHDGMIAMQLSPFHGPTQMKGRGKGRGIPGASPNTNPTKSIPRKNRSTTAEARANRARASPIVKPTVGSSTSSTQTRKRGESASGSMASPLGPNVPVVSGNGSRNGSAPTSRRTSQSESNDGKQTPQAFPPLSAGSRSAKPMDASPSETANSTPSPIEMPPPNGKPMTPSSVMGIQSNQKKGGKGEDGKVNVNGKGRSNKSSNESGNGKQVSFADSGSLQNILPGGLSNQDRDSWASTMKSSGGGGLESRRTSHKAAEQKRRDSLKFCFDELRGMLPAITLDDDVPGGSMLGPDGYIEDQDAEGFGLEEVGDAESARIANRAISKVALLRHSNEYLIRLKHRMGRRDRDLALCRREIMELRSRLGLPIPPEMPALTASIAGAAASMGHNMNGLLGLDQMVDPSQNPHQAAIVAALQQHMQNHQNTQIFQSDQLAPFGHVMGHSNSMDTSS</sequence>